<feature type="transmembrane region" description="Helical" evidence="6">
    <location>
        <begin position="158"/>
        <end position="181"/>
    </location>
</feature>
<evidence type="ECO:0000256" key="1">
    <source>
        <dbReference type="ARBA" id="ARBA00004651"/>
    </source>
</evidence>
<evidence type="ECO:0000313" key="8">
    <source>
        <dbReference type="EMBL" id="OTW53544.1"/>
    </source>
</evidence>
<protein>
    <submittedName>
        <fullName evidence="8">ABC transporter permease</fullName>
    </submittedName>
</protein>
<feature type="transmembrane region" description="Helical" evidence="6">
    <location>
        <begin position="293"/>
        <end position="314"/>
    </location>
</feature>
<dbReference type="InterPro" id="IPR003838">
    <property type="entry name" value="ABC3_permease_C"/>
</dbReference>
<keyword evidence="4 6" id="KW-1133">Transmembrane helix</keyword>
<sequence>MNFGQLVHNNVTRNKRLYLGHFLSSTFAVMILFTFELLAFHPNFTGNLVSTSETMSSLSTKGFKIAQYLIIFFSFFFILYSITMFLKTRKKEFGILLLHGMSNAQLKKLIFMENMLIGCSAIIVGIGLGLVFGKLILLISGSLFLLKGGLPFHFPTKAILVTSLMFFILFILVSFFTVRIMKVSQLIELMKSEEKPKAEPKSSKWLAFFSILCICIGYASAFYLDIALKKGIEIYVLLLCVFLTVLGTYFLFTQLSFYVIKILKNRQYTFFKKTNMLMISELTYRMTDNARTIFLVSVLSAVAFTSIGACLSIGNGALAEVNSPYAFEYKSYKHNKDEAFHISQIEEQLHNDGFSYKLVTSTGFNTTRHATLIMKLTDYNATAKTLGYPAETLNKETDSLILPSKIYLRAASQEELKKMSSSLTLEHGNMNYNFSGNKILMNNIISPSNNFSVVVSDSMYETILNTPLEEAKVDQYIDYRFLIKNMYETADVAKKLTEIIPNDYRNGRLPFIFDSPVLKWLEGKQVNAILSILSVLVGVVFFVFTISFLYFRLFTDLDRDKNQFQMLSKLGLTKREIKKIVTQQISILFFIPIVISVLHSSVAFFAIRFLAQSRHIDLPIAGNSILIFTSFISVQIIYYLIIRRSYLRQILHSIK</sequence>
<evidence type="ECO:0000256" key="5">
    <source>
        <dbReference type="ARBA" id="ARBA00023136"/>
    </source>
</evidence>
<feature type="transmembrane region" description="Helical" evidence="6">
    <location>
        <begin position="205"/>
        <end position="228"/>
    </location>
</feature>
<feature type="transmembrane region" description="Helical" evidence="6">
    <location>
        <begin position="115"/>
        <end position="146"/>
    </location>
</feature>
<dbReference type="PANTHER" id="PTHR46795:SF2">
    <property type="entry name" value="ABC TRANSPORTER, PERMEASE PROTEIN"/>
    <property type="match status" value="1"/>
</dbReference>
<keyword evidence="5 6" id="KW-0472">Membrane</keyword>
<name>A0A242WFM6_BACTU</name>
<dbReference type="RefSeq" id="WP_001009053.1">
    <property type="nucleotide sequence ID" value="NZ_NFCF01000044.1"/>
</dbReference>
<dbReference type="Pfam" id="PF02687">
    <property type="entry name" value="FtsX"/>
    <property type="match status" value="1"/>
</dbReference>
<feature type="transmembrane region" description="Helical" evidence="6">
    <location>
        <begin position="620"/>
        <end position="641"/>
    </location>
</feature>
<dbReference type="InterPro" id="IPR052536">
    <property type="entry name" value="ABC-4_Integral_Memb_Prot"/>
</dbReference>
<dbReference type="PIRSF" id="PIRSF018968">
    <property type="entry name" value="ABC_permease_BceB"/>
    <property type="match status" value="1"/>
</dbReference>
<feature type="transmembrane region" description="Helical" evidence="6">
    <location>
        <begin position="528"/>
        <end position="551"/>
    </location>
</feature>
<proteinExistence type="inferred from homology"/>
<dbReference type="PANTHER" id="PTHR46795">
    <property type="entry name" value="ABC TRANSPORTER PERMEASE-RELATED-RELATED"/>
    <property type="match status" value="1"/>
</dbReference>
<dbReference type="GO" id="GO:0055085">
    <property type="term" value="P:transmembrane transport"/>
    <property type="evidence" value="ECO:0007669"/>
    <property type="project" value="UniProtKB-UniRule"/>
</dbReference>
<organism evidence="8 9">
    <name type="scientific">Bacillus thuringiensis serovar mexicanensis</name>
    <dbReference type="NCBI Taxonomy" id="180868"/>
    <lineage>
        <taxon>Bacteria</taxon>
        <taxon>Bacillati</taxon>
        <taxon>Bacillota</taxon>
        <taxon>Bacilli</taxon>
        <taxon>Bacillales</taxon>
        <taxon>Bacillaceae</taxon>
        <taxon>Bacillus</taxon>
        <taxon>Bacillus cereus group</taxon>
    </lineage>
</organism>
<feature type="domain" description="ABC3 transporter permease C-terminal" evidence="7">
    <location>
        <begin position="68"/>
        <end position="179"/>
    </location>
</feature>
<evidence type="ECO:0000256" key="3">
    <source>
        <dbReference type="ARBA" id="ARBA00022692"/>
    </source>
</evidence>
<gene>
    <name evidence="8" type="ORF">BK699_05035</name>
</gene>
<dbReference type="AlphaFoldDB" id="A0A242WFM6"/>
<dbReference type="EMBL" id="NFCF01000044">
    <property type="protein sequence ID" value="OTW53544.1"/>
    <property type="molecule type" value="Genomic_DNA"/>
</dbReference>
<evidence type="ECO:0000256" key="2">
    <source>
        <dbReference type="ARBA" id="ARBA00022475"/>
    </source>
</evidence>
<dbReference type="InterPro" id="IPR027022">
    <property type="entry name" value="ABC_permease_BceB-typ"/>
</dbReference>
<evidence type="ECO:0000259" key="7">
    <source>
        <dbReference type="Pfam" id="PF02687"/>
    </source>
</evidence>
<feature type="transmembrane region" description="Helical" evidence="6">
    <location>
        <begin position="585"/>
        <end position="608"/>
    </location>
</feature>
<evidence type="ECO:0000256" key="4">
    <source>
        <dbReference type="ARBA" id="ARBA00022989"/>
    </source>
</evidence>
<comment type="caution">
    <text evidence="8">The sequence shown here is derived from an EMBL/GenBank/DDBJ whole genome shotgun (WGS) entry which is preliminary data.</text>
</comment>
<dbReference type="GO" id="GO:0005886">
    <property type="term" value="C:plasma membrane"/>
    <property type="evidence" value="ECO:0007669"/>
    <property type="project" value="UniProtKB-SubCell"/>
</dbReference>
<feature type="transmembrane region" description="Helical" evidence="6">
    <location>
        <begin position="234"/>
        <end position="260"/>
    </location>
</feature>
<accession>A0A242WFM6</accession>
<evidence type="ECO:0000313" key="9">
    <source>
        <dbReference type="Proteomes" id="UP000195152"/>
    </source>
</evidence>
<keyword evidence="3 6" id="KW-0812">Transmembrane</keyword>
<dbReference type="Proteomes" id="UP000195152">
    <property type="component" value="Unassembled WGS sequence"/>
</dbReference>
<comment type="subcellular location">
    <subcellularLocation>
        <location evidence="1 6">Cell membrane</location>
        <topology evidence="1 6">Multi-pass membrane protein</topology>
    </subcellularLocation>
</comment>
<keyword evidence="6" id="KW-0813">Transport</keyword>
<reference evidence="8 9" key="1">
    <citation type="submission" date="2016-10" db="EMBL/GenBank/DDBJ databases">
        <title>Comparative genomics of Bacillus thuringiensis reveals a path to pathogens against multiple invertebrate hosts.</title>
        <authorList>
            <person name="Zheng J."/>
            <person name="Gao Q."/>
            <person name="Liu H."/>
            <person name="Peng D."/>
            <person name="Ruan L."/>
            <person name="Sun M."/>
        </authorList>
    </citation>
    <scope>NUCLEOTIDE SEQUENCE [LARGE SCALE GENOMIC DNA]</scope>
    <source>
        <strain evidence="8">BGSC 4AC1</strain>
    </source>
</reference>
<evidence type="ECO:0000256" key="6">
    <source>
        <dbReference type="PIRNR" id="PIRNR018968"/>
    </source>
</evidence>
<feature type="transmembrane region" description="Helical" evidence="6">
    <location>
        <begin position="21"/>
        <end position="40"/>
    </location>
</feature>
<keyword evidence="2 6" id="KW-1003">Cell membrane</keyword>
<comment type="similarity">
    <text evidence="6">Belongs to the ABC-4 integral membrane protein family.</text>
</comment>
<feature type="transmembrane region" description="Helical" evidence="6">
    <location>
        <begin position="65"/>
        <end position="86"/>
    </location>
</feature>